<dbReference type="GeneID" id="92836116"/>
<dbReference type="RefSeq" id="WP_004663473.1">
    <property type="nucleotide sequence ID" value="NZ_BMDV01000006.1"/>
</dbReference>
<evidence type="ECO:0000313" key="3">
    <source>
        <dbReference type="Proteomes" id="UP000013190"/>
    </source>
</evidence>
<accession>A0ABN0JKR7</accession>
<dbReference type="Proteomes" id="UP000013190">
    <property type="component" value="Unassembled WGS sequence"/>
</dbReference>
<name>A0ABN0JKR7_9GAMM</name>
<reference evidence="3" key="1">
    <citation type="submission" date="2013-02" db="EMBL/GenBank/DDBJ databases">
        <title>The Genome Sequence of Acinetobacter sp. NIPH 236.</title>
        <authorList>
            <consortium name="The Broad Institute Genome Sequencing Platform"/>
            <consortium name="The Broad Institute Genome Sequencing Center for Infectious Disease"/>
            <person name="Cerqueira G."/>
            <person name="Feldgarden M."/>
            <person name="Courvalin P."/>
            <person name="Perichon B."/>
            <person name="Grillot-Courvalin C."/>
            <person name="Clermont D."/>
            <person name="Rocha E."/>
            <person name="Yoon E.-J."/>
            <person name="Nemec A."/>
            <person name="Walker B."/>
            <person name="Young S.K."/>
            <person name="Zeng Q."/>
            <person name="Gargeya S."/>
            <person name="Fitzgerald M."/>
            <person name="Haas B."/>
            <person name="Abouelleil A."/>
            <person name="Alvarado L."/>
            <person name="Arachchi H.M."/>
            <person name="Berlin A.M."/>
            <person name="Chapman S.B."/>
            <person name="Dewar J."/>
            <person name="Goldberg J."/>
            <person name="Griggs A."/>
            <person name="Gujja S."/>
            <person name="Hansen M."/>
            <person name="Howarth C."/>
            <person name="Imamovic A."/>
            <person name="Larimer J."/>
            <person name="McCowan C."/>
            <person name="Murphy C."/>
            <person name="Neiman D."/>
            <person name="Pearson M."/>
            <person name="Priest M."/>
            <person name="Roberts A."/>
            <person name="Saif S."/>
            <person name="Shea T."/>
            <person name="Sisk P."/>
            <person name="Sykes S."/>
            <person name="Wortman J."/>
            <person name="Nusbaum C."/>
            <person name="Birren B."/>
        </authorList>
    </citation>
    <scope>NUCLEOTIDE SEQUENCE [LARGE SCALE GENOMIC DNA]</scope>
    <source>
        <strain evidence="3">NIPH 236</strain>
    </source>
</reference>
<gene>
    <name evidence="2" type="ORF">F992_02761</name>
</gene>
<keyword evidence="3" id="KW-1185">Reference proteome</keyword>
<evidence type="ECO:0000313" key="2">
    <source>
        <dbReference type="EMBL" id="ENU25901.1"/>
    </source>
</evidence>
<keyword evidence="1" id="KW-1133">Transmembrane helix</keyword>
<feature type="transmembrane region" description="Helical" evidence="1">
    <location>
        <begin position="7"/>
        <end position="25"/>
    </location>
</feature>
<evidence type="ECO:0000256" key="1">
    <source>
        <dbReference type="SAM" id="Phobius"/>
    </source>
</evidence>
<organism evidence="2 3">
    <name type="scientific">Acinetobacter modestus</name>
    <dbReference type="NCBI Taxonomy" id="1776740"/>
    <lineage>
        <taxon>Bacteria</taxon>
        <taxon>Pseudomonadati</taxon>
        <taxon>Pseudomonadota</taxon>
        <taxon>Gammaproteobacteria</taxon>
        <taxon>Moraxellales</taxon>
        <taxon>Moraxellaceae</taxon>
        <taxon>Acinetobacter</taxon>
    </lineage>
</organism>
<reference evidence="2 3" key="2">
    <citation type="journal article" date="2016" name="Int. J. Syst. Evol. Microbiol.">
        <title>Taxonomy of haemolytic and/or proteolytic strains of the genus Acinetobacter with the proposal of Acinetobacter courvalinii sp. nov. (genomic species 14 sensu Bouvet &amp; Jeanjean), Acinetobacter dispersus sp. nov. (genomic species 17), Acinetobacter modestus sp. nov., Acinetobacter proteolyticus sp. nov. and Acinetobacter vivianii sp. nov.</title>
        <authorList>
            <person name="Nemec A."/>
            <person name="Radolfova-Krizova L."/>
            <person name="Maixnerova M."/>
            <person name="Vrestiakova E."/>
            <person name="Jezek P."/>
            <person name="Sedo O."/>
        </authorList>
    </citation>
    <scope>NUCLEOTIDE SEQUENCE [LARGE SCALE GENOMIC DNA]</scope>
    <source>
        <strain evidence="2 3">NIPH 236</strain>
    </source>
</reference>
<keyword evidence="1" id="KW-0472">Membrane</keyword>
<evidence type="ECO:0008006" key="4">
    <source>
        <dbReference type="Google" id="ProtNLM"/>
    </source>
</evidence>
<protein>
    <recommendedName>
        <fullName evidence="4">Histidine kinase</fullName>
    </recommendedName>
</protein>
<proteinExistence type="predicted"/>
<keyword evidence="1" id="KW-0812">Transmembrane</keyword>
<sequence>MSSFKKFTCIFLISIFFIITILVWLSQDQTLNRTSKELLSIQKNYQPNLKKHPFFLILGSDAKKNIDPMLLGRLRYHQYWAYYFMSPLSGWSDYNFLESKISNRFVGGDVDGVTKELLLNLNENRDKGIDLEILKINEQKVIKAFDENKDLIQRHLKSLQEKSDDQLALPANAPIFNYSPTLSTHYLYISKLALDRNNSALKNYIDNLMLQYANTTNLVYKMVLHRMIDSSLTLLHFLSNEKNTPINIPPMIDQQLSYKNVFGGELILLKTSFPSYEDYIRNDFTDNSELDNSLPMRLIRKSNLFFLPNMTMNQFAQQYLPYIQLSESPYLRFKQEANLIVDQEQAKQTVFKLKNAIGNIFVNMGSPTFIGYIVRSRLLDNKIRVFNVLHSGNEWSIEQLNLNKEGYEFYKTQDKLCIRSPYLKKVDWNQDSCLSIQ</sequence>
<dbReference type="EMBL" id="APOJ01000029">
    <property type="protein sequence ID" value="ENU25901.1"/>
    <property type="molecule type" value="Genomic_DNA"/>
</dbReference>
<comment type="caution">
    <text evidence="2">The sequence shown here is derived from an EMBL/GenBank/DDBJ whole genome shotgun (WGS) entry which is preliminary data.</text>
</comment>